<dbReference type="OrthoDB" id="512976at2"/>
<proteinExistence type="predicted"/>
<accession>A0A1X1CZ85</accession>
<organism evidence="2 3">
    <name type="scientific">Pantoea wallisii</name>
    <dbReference type="NCBI Taxonomy" id="1076551"/>
    <lineage>
        <taxon>Bacteria</taxon>
        <taxon>Pseudomonadati</taxon>
        <taxon>Pseudomonadota</taxon>
        <taxon>Gammaproteobacteria</taxon>
        <taxon>Enterobacterales</taxon>
        <taxon>Erwiniaceae</taxon>
        <taxon>Pantoea</taxon>
    </lineage>
</organism>
<dbReference type="STRING" id="1076551.HA48_18810"/>
<evidence type="ECO:0000256" key="1">
    <source>
        <dbReference type="SAM" id="SignalP"/>
    </source>
</evidence>
<feature type="signal peptide" evidence="1">
    <location>
        <begin position="1"/>
        <end position="22"/>
    </location>
</feature>
<reference evidence="2 3" key="1">
    <citation type="journal article" date="2017" name="Antonie Van Leeuwenhoek">
        <title>Phylogenomic resolution of the bacterial genus Pantoea and its relationship with Erwinia and Tatumella.</title>
        <authorList>
            <person name="Palmer M."/>
            <person name="Steenkamp E.T."/>
            <person name="Coetzee M.P."/>
            <person name="Chan W.Y."/>
            <person name="van Zyl E."/>
            <person name="De Maayer P."/>
            <person name="Coutinho T.A."/>
            <person name="Blom J."/>
            <person name="Smits T.H."/>
            <person name="Duffy B."/>
            <person name="Venter S.N."/>
        </authorList>
    </citation>
    <scope>NUCLEOTIDE SEQUENCE [LARGE SCALE GENOMIC DNA]</scope>
    <source>
        <strain evidence="2 3">LMG 26277</strain>
    </source>
</reference>
<protein>
    <submittedName>
        <fullName evidence="2">Uncharacterized protein</fullName>
    </submittedName>
</protein>
<dbReference type="EMBL" id="MLFS01000069">
    <property type="protein sequence ID" value="ORM69715.1"/>
    <property type="molecule type" value="Genomic_DNA"/>
</dbReference>
<keyword evidence="1" id="KW-0732">Signal</keyword>
<evidence type="ECO:0000313" key="2">
    <source>
        <dbReference type="EMBL" id="ORM69715.1"/>
    </source>
</evidence>
<sequence length="124" mass="13872">MMKKVIMLLAVVCTVNSLAVRAESIATFSGKKFSATIEEQCAEANLSCDKVWLTSTSLKTHQSIKLKGETINVNCPDVCDFRGYRFTNGDYEYAFYPGGKDISSWDYIITKNDRVIAQDHGVMK</sequence>
<keyword evidence="3" id="KW-1185">Reference proteome</keyword>
<gene>
    <name evidence="2" type="ORF">HA48_18810</name>
</gene>
<comment type="caution">
    <text evidence="2">The sequence shown here is derived from an EMBL/GenBank/DDBJ whole genome shotgun (WGS) entry which is preliminary data.</text>
</comment>
<name>A0A1X1CZ85_9GAMM</name>
<evidence type="ECO:0000313" key="3">
    <source>
        <dbReference type="Proteomes" id="UP000193104"/>
    </source>
</evidence>
<dbReference type="AlphaFoldDB" id="A0A1X1CZ85"/>
<feature type="chain" id="PRO_5012846313" evidence="1">
    <location>
        <begin position="23"/>
        <end position="124"/>
    </location>
</feature>
<dbReference type="Proteomes" id="UP000193104">
    <property type="component" value="Unassembled WGS sequence"/>
</dbReference>